<gene>
    <name evidence="9" type="ORF">SteCoe_35154</name>
</gene>
<keyword evidence="3" id="KW-0813">Transport</keyword>
<dbReference type="Proteomes" id="UP000187209">
    <property type="component" value="Unassembled WGS sequence"/>
</dbReference>
<feature type="transmembrane region" description="Helical" evidence="8">
    <location>
        <begin position="161"/>
        <end position="181"/>
    </location>
</feature>
<evidence type="ECO:0000256" key="6">
    <source>
        <dbReference type="ARBA" id="ARBA00022989"/>
    </source>
</evidence>
<reference evidence="9 10" key="1">
    <citation type="submission" date="2016-11" db="EMBL/GenBank/DDBJ databases">
        <title>The macronuclear genome of Stentor coeruleus: a giant cell with tiny introns.</title>
        <authorList>
            <person name="Slabodnick M."/>
            <person name="Ruby J.G."/>
            <person name="Reiff S.B."/>
            <person name="Swart E.C."/>
            <person name="Gosai S."/>
            <person name="Prabakaran S."/>
            <person name="Witkowska E."/>
            <person name="Larue G.E."/>
            <person name="Fisher S."/>
            <person name="Freeman R.M."/>
            <person name="Gunawardena J."/>
            <person name="Chu W."/>
            <person name="Stover N.A."/>
            <person name="Gregory B.D."/>
            <person name="Nowacki M."/>
            <person name="Derisi J."/>
            <person name="Roy S.W."/>
            <person name="Marshall W.F."/>
            <person name="Sood P."/>
        </authorList>
    </citation>
    <scope>NUCLEOTIDE SEQUENCE [LARGE SCALE GENOMIC DNA]</scope>
    <source>
        <strain evidence="9">WM001</strain>
    </source>
</reference>
<sequence>MDLKSSYFSPKIEFIIVVFGIYTSYLYFGILQEHIYKNPNREPFKHAEFVVLCQMLLGSLISFIVSKILREPKNSPTFIKLAFQYSLPFAYSMFFTNYSLTLISYPTQALAKSCKILPTLLGSIFVKDVHYHPLQYIGVIMITSGVVMFNWKGTGFENDSVLGLIVLFLSLTLDSFTSYYAEYIRRSTSMTSMTSLQIMHSCCSWGAIVLLPVIFLVNIFSEDNLILYLIRYPSILIDILYFGIASAIGQTFIFWALKIFGPLSLSIITTVRKFLAVFASVIWFKHALSSLQWGCMILVFSGTLMDMIVSHNSGKKKIKEKENL</sequence>
<evidence type="ECO:0000256" key="2">
    <source>
        <dbReference type="ARBA" id="ARBA00010694"/>
    </source>
</evidence>
<dbReference type="InterPro" id="IPR037185">
    <property type="entry name" value="EmrE-like"/>
</dbReference>
<evidence type="ECO:0008006" key="11">
    <source>
        <dbReference type="Google" id="ProtNLM"/>
    </source>
</evidence>
<feature type="transmembrane region" description="Helical" evidence="8">
    <location>
        <begin position="49"/>
        <end position="69"/>
    </location>
</feature>
<dbReference type="GO" id="GO:0005459">
    <property type="term" value="F:UDP-galactose transmembrane transporter activity"/>
    <property type="evidence" value="ECO:0007669"/>
    <property type="project" value="TreeGrafter"/>
</dbReference>
<protein>
    <recommendedName>
        <fullName evidence="11">Sugar phosphate transporter domain-containing protein</fullName>
    </recommendedName>
</protein>
<evidence type="ECO:0000256" key="7">
    <source>
        <dbReference type="ARBA" id="ARBA00023136"/>
    </source>
</evidence>
<dbReference type="PANTHER" id="PTHR10778:SF10">
    <property type="entry name" value="SOLUTE CARRIER FAMILY 35 MEMBER B1"/>
    <property type="match status" value="1"/>
</dbReference>
<evidence type="ECO:0000313" key="9">
    <source>
        <dbReference type="EMBL" id="OMJ67633.1"/>
    </source>
</evidence>
<comment type="caution">
    <text evidence="9">The sequence shown here is derived from an EMBL/GenBank/DDBJ whole genome shotgun (WGS) entry which is preliminary data.</text>
</comment>
<evidence type="ECO:0000313" key="10">
    <source>
        <dbReference type="Proteomes" id="UP000187209"/>
    </source>
</evidence>
<evidence type="ECO:0000256" key="8">
    <source>
        <dbReference type="SAM" id="Phobius"/>
    </source>
</evidence>
<comment type="similarity">
    <text evidence="2">Belongs to the nucleotide-sugar transporter family. SLC35B subfamily.</text>
</comment>
<dbReference type="SUPFAM" id="SSF103481">
    <property type="entry name" value="Multidrug resistance efflux transporter EmrE"/>
    <property type="match status" value="2"/>
</dbReference>
<name>A0A1R2ASX5_9CILI</name>
<dbReference type="AlphaFoldDB" id="A0A1R2ASX5"/>
<feature type="transmembrane region" description="Helical" evidence="8">
    <location>
        <begin position="89"/>
        <end position="111"/>
    </location>
</feature>
<dbReference type="GO" id="GO:0005789">
    <property type="term" value="C:endoplasmic reticulum membrane"/>
    <property type="evidence" value="ECO:0007669"/>
    <property type="project" value="UniProtKB-SubCell"/>
</dbReference>
<feature type="transmembrane region" description="Helical" evidence="8">
    <location>
        <begin position="290"/>
        <end position="309"/>
    </location>
</feature>
<dbReference type="GO" id="GO:0000139">
    <property type="term" value="C:Golgi membrane"/>
    <property type="evidence" value="ECO:0007669"/>
    <property type="project" value="TreeGrafter"/>
</dbReference>
<comment type="subcellular location">
    <subcellularLocation>
        <location evidence="1">Endoplasmic reticulum membrane</location>
        <topology evidence="1">Multi-pass membrane protein</topology>
    </subcellularLocation>
</comment>
<evidence type="ECO:0000256" key="3">
    <source>
        <dbReference type="ARBA" id="ARBA00022448"/>
    </source>
</evidence>
<proteinExistence type="inferred from homology"/>
<feature type="transmembrane region" description="Helical" evidence="8">
    <location>
        <begin position="263"/>
        <end position="284"/>
    </location>
</feature>
<feature type="transmembrane region" description="Helical" evidence="8">
    <location>
        <begin position="202"/>
        <end position="220"/>
    </location>
</feature>
<dbReference type="Pfam" id="PF08449">
    <property type="entry name" value="UAA"/>
    <property type="match status" value="1"/>
</dbReference>
<keyword evidence="6 8" id="KW-1133">Transmembrane helix</keyword>
<keyword evidence="5" id="KW-0256">Endoplasmic reticulum</keyword>
<dbReference type="GO" id="GO:0005460">
    <property type="term" value="F:UDP-glucose transmembrane transporter activity"/>
    <property type="evidence" value="ECO:0007669"/>
    <property type="project" value="TreeGrafter"/>
</dbReference>
<dbReference type="EMBL" id="MPUH01001463">
    <property type="protein sequence ID" value="OMJ67633.1"/>
    <property type="molecule type" value="Genomic_DNA"/>
</dbReference>
<dbReference type="PANTHER" id="PTHR10778">
    <property type="entry name" value="SOLUTE CARRIER FAMILY 35 MEMBER B"/>
    <property type="match status" value="1"/>
</dbReference>
<feature type="transmembrane region" description="Helical" evidence="8">
    <location>
        <begin position="131"/>
        <end position="149"/>
    </location>
</feature>
<organism evidence="9 10">
    <name type="scientific">Stentor coeruleus</name>
    <dbReference type="NCBI Taxonomy" id="5963"/>
    <lineage>
        <taxon>Eukaryota</taxon>
        <taxon>Sar</taxon>
        <taxon>Alveolata</taxon>
        <taxon>Ciliophora</taxon>
        <taxon>Postciliodesmatophora</taxon>
        <taxon>Heterotrichea</taxon>
        <taxon>Heterotrichida</taxon>
        <taxon>Stentoridae</taxon>
        <taxon>Stentor</taxon>
    </lineage>
</organism>
<dbReference type="OrthoDB" id="312226at2759"/>
<accession>A0A1R2ASX5</accession>
<evidence type="ECO:0000256" key="1">
    <source>
        <dbReference type="ARBA" id="ARBA00004477"/>
    </source>
</evidence>
<keyword evidence="4 8" id="KW-0812">Transmembrane</keyword>
<evidence type="ECO:0000256" key="5">
    <source>
        <dbReference type="ARBA" id="ARBA00022824"/>
    </source>
</evidence>
<feature type="transmembrane region" description="Helical" evidence="8">
    <location>
        <begin position="232"/>
        <end position="256"/>
    </location>
</feature>
<keyword evidence="7 8" id="KW-0472">Membrane</keyword>
<feature type="transmembrane region" description="Helical" evidence="8">
    <location>
        <begin position="12"/>
        <end position="28"/>
    </location>
</feature>
<keyword evidence="10" id="KW-1185">Reference proteome</keyword>
<dbReference type="InterPro" id="IPR013657">
    <property type="entry name" value="SCL35B1-4/HUT1"/>
</dbReference>
<evidence type="ECO:0000256" key="4">
    <source>
        <dbReference type="ARBA" id="ARBA00022692"/>
    </source>
</evidence>